<feature type="domain" description="EF-hand" evidence="8">
    <location>
        <begin position="4502"/>
        <end position="4537"/>
    </location>
</feature>
<evidence type="ECO:0000259" key="7">
    <source>
        <dbReference type="PROSITE" id="PS50004"/>
    </source>
</evidence>
<feature type="domain" description="C2" evidence="7">
    <location>
        <begin position="1596"/>
        <end position="1734"/>
    </location>
</feature>
<dbReference type="SMART" id="SM00015">
    <property type="entry name" value="IQ"/>
    <property type="match status" value="5"/>
</dbReference>
<feature type="domain" description="EF-hand" evidence="8">
    <location>
        <begin position="3450"/>
        <end position="3484"/>
    </location>
</feature>
<reference evidence="9" key="1">
    <citation type="submission" date="2021-01" db="EMBL/GenBank/DDBJ databases">
        <authorList>
            <person name="Corre E."/>
            <person name="Pelletier E."/>
            <person name="Niang G."/>
            <person name="Scheremetjew M."/>
            <person name="Finn R."/>
            <person name="Kale V."/>
            <person name="Holt S."/>
            <person name="Cochrane G."/>
            <person name="Meng A."/>
            <person name="Brown T."/>
            <person name="Cohen L."/>
        </authorList>
    </citation>
    <scope>NUCLEOTIDE SEQUENCE</scope>
    <source>
        <strain evidence="9">NY070348D</strain>
    </source>
</reference>
<feature type="region of interest" description="Disordered" evidence="6">
    <location>
        <begin position="4411"/>
        <end position="4442"/>
    </location>
</feature>
<dbReference type="Gene3D" id="2.60.40.150">
    <property type="entry name" value="C2 domain"/>
    <property type="match status" value="2"/>
</dbReference>
<keyword evidence="4" id="KW-0040">ANK repeat</keyword>
<dbReference type="Gene3D" id="1.20.5.190">
    <property type="match status" value="1"/>
</dbReference>
<dbReference type="InterPro" id="IPR051581">
    <property type="entry name" value="Ca-bind"/>
</dbReference>
<keyword evidence="3" id="KW-0106">Calcium</keyword>
<dbReference type="SUPFAM" id="SSF47473">
    <property type="entry name" value="EF-hand"/>
    <property type="match status" value="2"/>
</dbReference>
<dbReference type="SMART" id="SM00248">
    <property type="entry name" value="ANK"/>
    <property type="match status" value="1"/>
</dbReference>
<feature type="coiled-coil region" evidence="5">
    <location>
        <begin position="2015"/>
        <end position="2060"/>
    </location>
</feature>
<evidence type="ECO:0000256" key="1">
    <source>
        <dbReference type="ARBA" id="ARBA00022723"/>
    </source>
</evidence>
<dbReference type="InterPro" id="IPR011992">
    <property type="entry name" value="EF-hand-dom_pair"/>
</dbReference>
<keyword evidence="1" id="KW-0479">Metal-binding</keyword>
<dbReference type="Gene3D" id="1.25.40.20">
    <property type="entry name" value="Ankyrin repeat-containing domain"/>
    <property type="match status" value="1"/>
</dbReference>
<evidence type="ECO:0000259" key="8">
    <source>
        <dbReference type="PROSITE" id="PS50222"/>
    </source>
</evidence>
<dbReference type="PROSITE" id="PS50297">
    <property type="entry name" value="ANK_REP_REGION"/>
    <property type="match status" value="1"/>
</dbReference>
<feature type="domain" description="EF-hand" evidence="8">
    <location>
        <begin position="3414"/>
        <end position="3449"/>
    </location>
</feature>
<feature type="domain" description="EF-hand" evidence="8">
    <location>
        <begin position="1437"/>
        <end position="1472"/>
    </location>
</feature>
<proteinExistence type="predicted"/>
<dbReference type="Pfam" id="PF13202">
    <property type="entry name" value="EF-hand_5"/>
    <property type="match status" value="3"/>
</dbReference>
<dbReference type="InterPro" id="IPR000048">
    <property type="entry name" value="IQ_motif_EF-hand-BS"/>
</dbReference>
<evidence type="ECO:0000256" key="2">
    <source>
        <dbReference type="ARBA" id="ARBA00022737"/>
    </source>
</evidence>
<feature type="domain" description="EF-hand" evidence="8">
    <location>
        <begin position="4541"/>
        <end position="4576"/>
    </location>
</feature>
<feature type="region of interest" description="Disordered" evidence="6">
    <location>
        <begin position="227"/>
        <end position="274"/>
    </location>
</feature>
<dbReference type="EMBL" id="HBHK01021899">
    <property type="protein sequence ID" value="CAD9699445.1"/>
    <property type="molecule type" value="Transcribed_RNA"/>
</dbReference>
<keyword evidence="5" id="KW-0175">Coiled coil</keyword>
<evidence type="ECO:0000313" key="9">
    <source>
        <dbReference type="EMBL" id="CAD9699445.1"/>
    </source>
</evidence>
<dbReference type="InterPro" id="IPR036770">
    <property type="entry name" value="Ankyrin_rpt-contain_sf"/>
</dbReference>
<dbReference type="PROSITE" id="PS50088">
    <property type="entry name" value="ANK_REPEAT"/>
    <property type="match status" value="1"/>
</dbReference>
<feature type="compositionally biased region" description="Basic and acidic residues" evidence="6">
    <location>
        <begin position="3127"/>
        <end position="3150"/>
    </location>
</feature>
<dbReference type="InterPro" id="IPR000008">
    <property type="entry name" value="C2_dom"/>
</dbReference>
<feature type="compositionally biased region" description="Basic and acidic residues" evidence="6">
    <location>
        <begin position="86"/>
        <end position="95"/>
    </location>
</feature>
<dbReference type="SMART" id="SM00239">
    <property type="entry name" value="C2"/>
    <property type="match status" value="4"/>
</dbReference>
<evidence type="ECO:0000256" key="3">
    <source>
        <dbReference type="ARBA" id="ARBA00022837"/>
    </source>
</evidence>
<evidence type="ECO:0008006" key="10">
    <source>
        <dbReference type="Google" id="ProtNLM"/>
    </source>
</evidence>
<feature type="compositionally biased region" description="Basic and acidic residues" evidence="6">
    <location>
        <begin position="227"/>
        <end position="236"/>
    </location>
</feature>
<dbReference type="InterPro" id="IPR018247">
    <property type="entry name" value="EF_Hand_1_Ca_BS"/>
</dbReference>
<dbReference type="Pfam" id="PF13499">
    <property type="entry name" value="EF-hand_7"/>
    <property type="match status" value="1"/>
</dbReference>
<dbReference type="SUPFAM" id="SSF48403">
    <property type="entry name" value="Ankyrin repeat"/>
    <property type="match status" value="1"/>
</dbReference>
<dbReference type="SMART" id="SM00054">
    <property type="entry name" value="EFh"/>
    <property type="match status" value="7"/>
</dbReference>
<organism evidence="9">
    <name type="scientific">Mucochytrium quahogii</name>
    <dbReference type="NCBI Taxonomy" id="96639"/>
    <lineage>
        <taxon>Eukaryota</taxon>
        <taxon>Sar</taxon>
        <taxon>Stramenopiles</taxon>
        <taxon>Bigyra</taxon>
        <taxon>Labyrinthulomycetes</taxon>
        <taxon>Thraustochytrida</taxon>
        <taxon>Thraustochytriidae</taxon>
        <taxon>Mucochytrium</taxon>
    </lineage>
</organism>
<dbReference type="PROSITE" id="PS50004">
    <property type="entry name" value="C2"/>
    <property type="match status" value="1"/>
</dbReference>
<evidence type="ECO:0000256" key="5">
    <source>
        <dbReference type="SAM" id="Coils"/>
    </source>
</evidence>
<feature type="domain" description="EF-hand" evidence="8">
    <location>
        <begin position="3171"/>
        <end position="3206"/>
    </location>
</feature>
<name>A0A7S2SIP1_9STRA</name>
<gene>
    <name evidence="9" type="ORF">QSP1433_LOCUS13907</name>
</gene>
<feature type="compositionally biased region" description="Basic and acidic residues" evidence="6">
    <location>
        <begin position="143"/>
        <end position="169"/>
    </location>
</feature>
<feature type="compositionally biased region" description="Basic and acidic residues" evidence="6">
    <location>
        <begin position="51"/>
        <end position="63"/>
    </location>
</feature>
<dbReference type="SUPFAM" id="SSF49562">
    <property type="entry name" value="C2 domain (Calcium/lipid-binding domain, CaLB)"/>
    <property type="match status" value="2"/>
</dbReference>
<accession>A0A7S2SIP1</accession>
<evidence type="ECO:0000256" key="6">
    <source>
        <dbReference type="SAM" id="MobiDB-lite"/>
    </source>
</evidence>
<dbReference type="GO" id="GO:0005509">
    <property type="term" value="F:calcium ion binding"/>
    <property type="evidence" value="ECO:0007669"/>
    <property type="project" value="InterPro"/>
</dbReference>
<dbReference type="InterPro" id="IPR035892">
    <property type="entry name" value="C2_domain_sf"/>
</dbReference>
<feature type="repeat" description="ANK" evidence="4">
    <location>
        <begin position="3040"/>
        <end position="3069"/>
    </location>
</feature>
<sequence>MFKNLKNPFKKAAKSNAEDLENNGVQEAKGEEKETVDQNEDQTATDTPNKLGEKVEKKVDEPNTQHQDPSEAQSKTPSVQSQPTILERDLPKNEGVEVEQLISSEIEEHKTDENAGSEAEIVPSNDAPISALSTEQEEVDDGETCRKESGIETKDVPQKDQGEPSKAVDSDTDGQTYKLSPPKTGQTTKKKGLLNGFRIGAKKLDKEVEKQGTGLFGGFGIMNKKEGPAQDEEAKDKKKGILGNLLGLRPTTKEAKTTEENSKEDESSKGETVQAEIRNIDLENMKEQTIVALENKLSESVSTESLSQSRRQVLICDRPEVQGAEPNLLKITVTVLEGANLLVNLLPDKVALELGRSQARSAREQLFEFFLAAEDLKLAWLHFGVLDEQTGDIGQASASIHDMFFKRTVGKRITGWLGFNGQNGEKSTNAKATREQGLKLVNDKRAVVAQPRVRVELESLFATNLQIEGTWKLNVTTGMVFGYDQTIDVRLRAAIGSEVHTTASGVCVDIPGEGVHVTWNEEFVFHNRSIKPSTESLNLSILFPDSPDYERIYSLIEGTHQYSFKSVLCADSEAACSVEIATEFVPDIKQKKIKDDPLGFKGKYLVRVKQFRLRSVPGDIFSKAGASVHLKLGNCSECITSGVLLNGKQVPSRMRRLPGDVDYTELRPGNMIFSSENIELEHIQILLYGKGSSQIEQIAQSTLLPLATCLNMWQPLLGPKGELRGEIFFEFELKPFNEIVKRTIGIDNQLCSLVLTFDQLHGIQNSSLLGPAEMFLETSVLELENNAIPVWSSRTLPFKEPYEFRESMFLPIGFLEAAFKMQALLVKVQVKTIREVILGELSVDVSELVTKLKQTALAGKTVPLRFHLKKGFVRLSAKLTLDSDMWGDFVDTGDSMEAEKEERLSLSVHGCRNLRIGGKREPKIVIQSLKDPNASITTTEKPKGGNANPSWNETLVFGNRGTELLLVTALSGNQILGSTIILATHLLGETESKWYPLMFKGMSAGDIKLGLETLTMKNETEEKTVNNDQEAPVEHEHRTIFVRIKHGDLRECAQNLDVAIKLKYQNQWHLTQFRDIDKFASMWNQRMGPYHIYPNDLDLSFSVVTETLFRGQNDFIAKGSIRLDWEMIKSTQSLKVVIPEFPNSYIEIDIEPQASNRGRRSALNHSVIGTSSFIKQNMELWNMNILGFNDIGLPFEMQELKLKLENGTCCSFRQTGPDQFVGAMTTCKDEFNTIEGITTKYFVTLSDELLCETSKLYPQNKDKESKTFSGLDAGEFQVEDHSLLRMVHLAPVPYPIQWSKENVLQVKVIRGEGFTQPGEYSLTTVLMYISGSERDEFARTRLVRTESSRLYWGETFEFKNKVQGDPPVAIGVEVSAYDKAQSRFLKLKRTIPIDLAVSKQENCWFDLTEGQRVQLKVLVKEQAPEDSEETEGEHVDPTESRYLEAFAKYDVEGDGKIPTDLAKQLVQEQLLYILPNVSADVLANEIRALDKNGDHVVTKEEFLVWVRDKQNFKIVPSGSGGRLFQVELKKAVINRAKPARVFFKLSTGEKHVTEPADGPEMIWPKSPMFRFPGDSVTISVVENQSGKRIAWLDEVPLDELADTKDEVLQGLPLRVRVDIFKGENLRAADNNGKGVLASMFNQGKKPSSDPYCIVTVAGQVKTTQVQNDTTNPEWNETLFFDLNPEKVILDADGLCPVSIVVKDKDNLSFRDDFLGSCEATCAETMVEQTVDLTGKNACGTITISTQVEAFEEAKLDWECKWFTPEELEQSEVTVDGMNRHIVQRAKDIDATIEWNNEISKLLTQTHMLHQTILIAPPSRTETSLALQVHQLTQRLLILEERTQALANDSTKHLRGIGLEVYRDGNCLYEDIQHVCGEFIKVQGDTLYSKVHFPDVLDPLVLDHLLALAIRTHTILKNFESRRITDRQTLGDYHISDAGTSLERIKDSDAFVRKQNLLLIKEYTGIDLEQLQDRVAQDSLGELEECNVKDQILFSIFRPFLQKHDLEGHVISQTELDKLKARVGRLQQQQDELLQVTMRAKSELIERQEDLREAIVKSNNEDLLASITAGRQKLSISQRSHCIYAKHIASVSSRTKLSHTMSAMVNAEIQQSHENSKNLNAIRARGKALYQNLCCVDKKLAELAKTCSEQTTNLTLLSQQQFQPVSDMDLTVLNLYGAIDKGYIDAFQVLQRYLFVGGTHEGISDDSVLQAVLKRVQHDSRKLILETALVERLDKFGETVLQVRKTSMFRRFVMEENNVDSTTDIKESARRVAASIVKKEYLSFEKVKDLGGILQVRILKHRFASSSDIEFQGQLEALIGGVVVATKENTTLPCEFNISMDKLTAKQEKIELRLIPTQPSIDGNIYQQSVSIDTNEFVKKACTICEGWFPSRPEALAKLHQGFIEARTINMSKSAEATYNYVCLRVKVEGFEVAKAVWCLTNKTNQVKKLFYPGWNPGNNQKVPSLSLGAYLDRELVQNAGPEIPVKIEFGADGLATFELDDEALPIKLALSYTADQNAASTLRCENAASRIAASYRGHKVRKNQLKMGDVILTVHGDDLLNSLGTRSQTMSSRLRVYLGDSEIGTSGICRRGGSTPTWEAEMSLPKFHAADVIRFVLVEAEMEDLSISPEIGTLTVPKDEFVSNIVGASDPKWATIRGGLRAACVSELDIHVVRVRLGKFTQGNKYSAKVTIREIRSRGNKQSTKERSCPASGVIDWSEGFFFKGGSVSVHDIIEIRLFEDQELVDTFELSLVETLGSTCLRTTTWLKTSSNALLVKCSVPRVSERKEGGGKIKIHARWKESSVEPSEDTANVVKSDRPRCLDSGQVQLKVIEATGLASTAIRPKVFATLLPWGTSCPTSRGRTNRVWSDGKHAKWTKFEHNDLELFYPGCSEKEVTDVKLMVEIMVDHETIVGQCSIPLAGYINNTVDTTQEIDWYALQGTDQGKIRLKLALSSNTGNDSVTGSVEKTWLAVCFHPNRANNAATDHELDREAGEGAPLPRTQILSDAIESGNVGPVTELIGLDKNLASSDIFINDVLSTPLHLAVQRNLVSIVKLLLENGADMDCLDGNGHPASYYAHNLKMLQTLGKITEHTVLVSKETQLSGMTNLMEKLKNELQRSPAGTHGKANDKSVQEEQEKGDNPRQDKQEDIPQTEEEQLQDSVLSTLQDLVSSSSSEEVFHLFDINNDGRVDLDEFEGSMRTALGVINPKDPRMEIVRGIAVELCQRRRSCGLRRFKKFFGFEESAEEVEAKGCVARLIKYLETHPFSSDQSPILLWKSDEDLRVQALGNIQYFHNAFAAVKTSEMAQFERILEVFVRIDRDILEETFANTMTVGLFAKCIIDLVGVKENQRFVERLTARFGLPTDADTIFNGSERLNDILISKGQATEDALNVAHDKLLQLVVDIIQGDKTSEYKSASQKLFECIDLDGDGHLDAYEFAESMKRLGIHDSSVVAQLFNFLDKDGDGRASVEEFVEHVDNYIFRKKETLHLVLESLRGNKSPTQGVGREGFNGIPRCLQELEDKVSELRELGNNKADRECDATRVVCIRKKAGNKWEMRRRPIILVNWVAVVPDPGTGGFIERSVTGYDPTMEALHLKNDVLLLGRDPIRAIWSCHDEYLLPRKELMLLQQLRVKLDTLEVIEDNAARKIQRLFSGNIAKKQAMIVVRSRRQERKTHNDREYAATKVQSIARTRLAKKQKQKRLTVRARKDAQLRKEQRASIVIQTGVRGYIVRNKVMDRREHRRQSAAVKLQSKSRGFLIRSAGVRSQRQAYDSITAAVATPFRKGVVSRISVDVPRLSRTKVRFNVFISPSAEKGTRIPTLGKGVHPFYALETSPNGLEDKCIDVKYQRLVDLLKCYGISNVETELGVKTFKNARSQVSFEDALKKGLDADDDKLTAKLAKEIGVGVNQIYPIHKVKIVEEACLEIFLSTSGGNAGFKSFRYLQSTKTQSYCWLQIEAQSSNKIRSKPLELSTFENSMDTLDVSMKKVGVLALIASELDFYSFSQALFSRALTVEKVEGDLATLTTAWTEGCMKFQIVARLTFAKKKQTTVHNPAIPTRPLCRKAVIESVLCIYNNPANSDDSKVVNVEFFDFGALGDELSKVIWMPPVNSRLFSERVYNGISPVLAIESSSSASKSLSRVLWQGTLVGDNGNEEKCIIDAWRSDHSESGKTILFLRVSVKAGPLGWFPLDQCKDILRLNIRVDEQEGSAEMFEKINESLCPFDESGKILTGALKHLRRKIGIPEETSKRAFLKFATDGLLGQVELVQVLSIRYGLHEHFIAEVDDEEEANQLFQRFVNEFPEGPLDYGGWSSLVDIPILDLALWLRKLLREKDGSFVYLRAKMRLCDPPPRSGILDRLELASILSKYLEDDGVSEDMLRKLNWSKFSNDKEGLLEIRYEDLLDDLMHSPQEKGQQDDDDDDAKSSVSGNPVFDDTVDIGDQELPQDSVEELTHEEAISRLVESDEEDVWGEEFMKDQTLRNALAELRYAIFEYSDPDARGDFDLEKVFRVFDKDRTARIDIEEFKAALKSMDIERMLCTDDAIHRFISVIDKDGDGQINYEEFLEMVGKQRPRELVKTFTSRHRLQTVRWEVEMYIADIGVWIKGVGKTYREFDHAVRIELKGRKNIPPQDVGFVCLDDYPIYLKRNIWAGKSWGRDPLWRFVLEHRTLTNSKDALMEFFANDDASSLQEPSLSSFISMEDDEDSEHRNSSGDEESTMSSSSKPTTIKREQRTINPGDL</sequence>
<dbReference type="Pfam" id="PF00168">
    <property type="entry name" value="C2"/>
    <property type="match status" value="3"/>
</dbReference>
<dbReference type="PROSITE" id="PS50096">
    <property type="entry name" value="IQ"/>
    <property type="match status" value="5"/>
</dbReference>
<dbReference type="Gene3D" id="1.10.238.10">
    <property type="entry name" value="EF-hand"/>
    <property type="match status" value="4"/>
</dbReference>
<protein>
    <recommendedName>
        <fullName evidence="10">Calmodulin</fullName>
    </recommendedName>
</protein>
<dbReference type="PROSITE" id="PS50222">
    <property type="entry name" value="EF_HAND_2"/>
    <property type="match status" value="7"/>
</dbReference>
<feature type="compositionally biased region" description="Basic and acidic residues" evidence="6">
    <location>
        <begin position="251"/>
        <end position="269"/>
    </location>
</feature>
<feature type="domain" description="EF-hand" evidence="8">
    <location>
        <begin position="1477"/>
        <end position="1512"/>
    </location>
</feature>
<feature type="region of interest" description="Disordered" evidence="6">
    <location>
        <begin position="1"/>
        <end position="192"/>
    </location>
</feature>
<feature type="region of interest" description="Disordered" evidence="6">
    <location>
        <begin position="4694"/>
        <end position="4742"/>
    </location>
</feature>
<dbReference type="PROSITE" id="PS00018">
    <property type="entry name" value="EF_HAND_1"/>
    <property type="match status" value="4"/>
</dbReference>
<keyword evidence="2" id="KW-0677">Repeat</keyword>
<evidence type="ECO:0000256" key="4">
    <source>
        <dbReference type="PROSITE-ProRule" id="PRU00023"/>
    </source>
</evidence>
<dbReference type="CDD" id="cd00051">
    <property type="entry name" value="EFh"/>
    <property type="match status" value="3"/>
</dbReference>
<dbReference type="Pfam" id="PF00023">
    <property type="entry name" value="Ank"/>
    <property type="match status" value="1"/>
</dbReference>
<dbReference type="InterPro" id="IPR002110">
    <property type="entry name" value="Ankyrin_rpt"/>
</dbReference>
<dbReference type="PANTHER" id="PTHR34524">
    <property type="entry name" value="CALCYPHOSIN"/>
    <property type="match status" value="1"/>
</dbReference>
<feature type="compositionally biased region" description="Polar residues" evidence="6">
    <location>
        <begin position="64"/>
        <end position="84"/>
    </location>
</feature>
<feature type="region of interest" description="Disordered" evidence="6">
    <location>
        <begin position="3118"/>
        <end position="3166"/>
    </location>
</feature>
<dbReference type="InterPro" id="IPR002048">
    <property type="entry name" value="EF_hand_dom"/>
</dbReference>
<dbReference type="CDD" id="cd00030">
    <property type="entry name" value="C2"/>
    <property type="match status" value="1"/>
</dbReference>
<dbReference type="PANTHER" id="PTHR34524:SF6">
    <property type="entry name" value="CALCYPHOSINE LIKE"/>
    <property type="match status" value="1"/>
</dbReference>